<name>A0AAV5JQS2_9ROSI</name>
<gene>
    <name evidence="2" type="ORF">SLEP1_g25853</name>
</gene>
<dbReference type="EMBL" id="BPVZ01000042">
    <property type="protein sequence ID" value="GKV15051.1"/>
    <property type="molecule type" value="Genomic_DNA"/>
</dbReference>
<dbReference type="Proteomes" id="UP001054252">
    <property type="component" value="Unassembled WGS sequence"/>
</dbReference>
<accession>A0AAV5JQS2</accession>
<feature type="region of interest" description="Disordered" evidence="1">
    <location>
        <begin position="47"/>
        <end position="71"/>
    </location>
</feature>
<protein>
    <submittedName>
        <fullName evidence="2">Uncharacterized protein</fullName>
    </submittedName>
</protein>
<evidence type="ECO:0000313" key="3">
    <source>
        <dbReference type="Proteomes" id="UP001054252"/>
    </source>
</evidence>
<dbReference type="AlphaFoldDB" id="A0AAV5JQS2"/>
<evidence type="ECO:0000313" key="2">
    <source>
        <dbReference type="EMBL" id="GKV15051.1"/>
    </source>
</evidence>
<sequence>MLGQFLRFNGKSKVSGFAFLFAPSFARIWMQFEIAFVNNLLYESRPPAELCSPPSKPGNKTSRGSALKVKA</sequence>
<keyword evidence="3" id="KW-1185">Reference proteome</keyword>
<reference evidence="2 3" key="1">
    <citation type="journal article" date="2021" name="Commun. Biol.">
        <title>The genome of Shorea leprosula (Dipterocarpaceae) highlights the ecological relevance of drought in aseasonal tropical rainforests.</title>
        <authorList>
            <person name="Ng K.K.S."/>
            <person name="Kobayashi M.J."/>
            <person name="Fawcett J.A."/>
            <person name="Hatakeyama M."/>
            <person name="Paape T."/>
            <person name="Ng C.H."/>
            <person name="Ang C.C."/>
            <person name="Tnah L.H."/>
            <person name="Lee C.T."/>
            <person name="Nishiyama T."/>
            <person name="Sese J."/>
            <person name="O'Brien M.J."/>
            <person name="Copetti D."/>
            <person name="Mohd Noor M.I."/>
            <person name="Ong R.C."/>
            <person name="Putra M."/>
            <person name="Sireger I.Z."/>
            <person name="Indrioko S."/>
            <person name="Kosugi Y."/>
            <person name="Izuno A."/>
            <person name="Isagi Y."/>
            <person name="Lee S.L."/>
            <person name="Shimizu K.K."/>
        </authorList>
    </citation>
    <scope>NUCLEOTIDE SEQUENCE [LARGE SCALE GENOMIC DNA]</scope>
    <source>
        <strain evidence="2">214</strain>
    </source>
</reference>
<comment type="caution">
    <text evidence="2">The sequence shown here is derived from an EMBL/GenBank/DDBJ whole genome shotgun (WGS) entry which is preliminary data.</text>
</comment>
<organism evidence="2 3">
    <name type="scientific">Rubroshorea leprosula</name>
    <dbReference type="NCBI Taxonomy" id="152421"/>
    <lineage>
        <taxon>Eukaryota</taxon>
        <taxon>Viridiplantae</taxon>
        <taxon>Streptophyta</taxon>
        <taxon>Embryophyta</taxon>
        <taxon>Tracheophyta</taxon>
        <taxon>Spermatophyta</taxon>
        <taxon>Magnoliopsida</taxon>
        <taxon>eudicotyledons</taxon>
        <taxon>Gunneridae</taxon>
        <taxon>Pentapetalae</taxon>
        <taxon>rosids</taxon>
        <taxon>malvids</taxon>
        <taxon>Malvales</taxon>
        <taxon>Dipterocarpaceae</taxon>
        <taxon>Rubroshorea</taxon>
    </lineage>
</organism>
<proteinExistence type="predicted"/>
<evidence type="ECO:0000256" key="1">
    <source>
        <dbReference type="SAM" id="MobiDB-lite"/>
    </source>
</evidence>